<evidence type="ECO:0000313" key="1">
    <source>
        <dbReference type="EMBL" id="WTT22021.1"/>
    </source>
</evidence>
<dbReference type="EMBL" id="CP108222">
    <property type="protein sequence ID" value="WTT22021.1"/>
    <property type="molecule type" value="Genomic_DNA"/>
</dbReference>
<sequence length="141" mass="15447">MPRSTTPVWNCRNDACPICTAPERDEMTLMRCAILALLEHGRWMAADEIPLPEILSAGGDYLSSLGGADVPAPAAEHWAWLDAELRLTVARAAGLDAVSTLDPRIDRVLATAARRTSRRRIDLLDLAAEQFTELHTCPRTA</sequence>
<protein>
    <submittedName>
        <fullName evidence="1">Uncharacterized protein</fullName>
    </submittedName>
</protein>
<reference evidence="1" key="1">
    <citation type="submission" date="2022-10" db="EMBL/GenBank/DDBJ databases">
        <title>The complete genomes of actinobacterial strains from the NBC collection.</title>
        <authorList>
            <person name="Joergensen T.S."/>
            <person name="Alvarez Arevalo M."/>
            <person name="Sterndorff E.B."/>
            <person name="Faurdal D."/>
            <person name="Vuksanovic O."/>
            <person name="Mourched A.-S."/>
            <person name="Charusanti P."/>
            <person name="Shaw S."/>
            <person name="Blin K."/>
            <person name="Weber T."/>
        </authorList>
    </citation>
    <scope>NUCLEOTIDE SEQUENCE</scope>
    <source>
        <strain evidence="1">NBC_00093</strain>
    </source>
</reference>
<dbReference type="AlphaFoldDB" id="A0AAU2ABC5"/>
<organism evidence="1">
    <name type="scientific">Streptomyces sp. NBC_00093</name>
    <dbReference type="NCBI Taxonomy" id="2975649"/>
    <lineage>
        <taxon>Bacteria</taxon>
        <taxon>Bacillati</taxon>
        <taxon>Actinomycetota</taxon>
        <taxon>Actinomycetes</taxon>
        <taxon>Kitasatosporales</taxon>
        <taxon>Streptomycetaceae</taxon>
        <taxon>Streptomyces</taxon>
    </lineage>
</organism>
<proteinExistence type="predicted"/>
<gene>
    <name evidence="1" type="ORF">OHA22_44065</name>
</gene>
<accession>A0AAU2ABC5</accession>
<name>A0AAU2ABC5_9ACTN</name>